<dbReference type="AlphaFoldDB" id="A0A835IMV8"/>
<reference evidence="4 5" key="1">
    <citation type="submission" date="2020-10" db="EMBL/GenBank/DDBJ databases">
        <title>The Coptis chinensis genome and diversification of protoberbering-type alkaloids.</title>
        <authorList>
            <person name="Wang B."/>
            <person name="Shu S."/>
            <person name="Song C."/>
            <person name="Liu Y."/>
        </authorList>
    </citation>
    <scope>NUCLEOTIDE SEQUENCE [LARGE SCALE GENOMIC DNA]</scope>
    <source>
        <strain evidence="4">HL-2020</strain>
        <tissue evidence="4">Leaf</tissue>
    </source>
</reference>
<dbReference type="PANTHER" id="PTHR11474:SF128">
    <property type="entry name" value="AUREUSIDIN SYNTHASE-LIKE"/>
    <property type="match status" value="1"/>
</dbReference>
<dbReference type="InterPro" id="IPR050316">
    <property type="entry name" value="Tyrosinase/Hemocyanin"/>
</dbReference>
<dbReference type="PROSITE" id="PS00498">
    <property type="entry name" value="TYROSINASE_2"/>
    <property type="match status" value="1"/>
</dbReference>
<proteinExistence type="predicted"/>
<name>A0A835IMV8_9MAGN</name>
<accession>A0A835IMV8</accession>
<evidence type="ECO:0000259" key="3">
    <source>
        <dbReference type="PROSITE" id="PS00498"/>
    </source>
</evidence>
<evidence type="ECO:0000313" key="4">
    <source>
        <dbReference type="EMBL" id="KAF9619473.1"/>
    </source>
</evidence>
<evidence type="ECO:0000256" key="1">
    <source>
        <dbReference type="ARBA" id="ARBA00022723"/>
    </source>
</evidence>
<dbReference type="PANTHER" id="PTHR11474">
    <property type="entry name" value="TYROSINASE FAMILY MEMBER"/>
    <property type="match status" value="1"/>
</dbReference>
<feature type="domain" description="Tyrosinase copper-binding" evidence="3">
    <location>
        <begin position="263"/>
        <end position="274"/>
    </location>
</feature>
<keyword evidence="1" id="KW-0479">Metal-binding</keyword>
<dbReference type="InterPro" id="IPR002227">
    <property type="entry name" value="Tyrosinase_Cu-bd"/>
</dbReference>
<dbReference type="Pfam" id="PF00264">
    <property type="entry name" value="Tyrosinase"/>
    <property type="match status" value="1"/>
</dbReference>
<evidence type="ECO:0000256" key="2">
    <source>
        <dbReference type="ARBA" id="ARBA00022784"/>
    </source>
</evidence>
<protein>
    <recommendedName>
        <fullName evidence="3">Tyrosinase copper-binding domain-containing protein</fullName>
    </recommendedName>
</protein>
<gene>
    <name evidence="4" type="ORF">IFM89_007221</name>
</gene>
<organism evidence="4 5">
    <name type="scientific">Coptis chinensis</name>
    <dbReference type="NCBI Taxonomy" id="261450"/>
    <lineage>
        <taxon>Eukaryota</taxon>
        <taxon>Viridiplantae</taxon>
        <taxon>Streptophyta</taxon>
        <taxon>Embryophyta</taxon>
        <taxon>Tracheophyta</taxon>
        <taxon>Spermatophyta</taxon>
        <taxon>Magnoliopsida</taxon>
        <taxon>Ranunculales</taxon>
        <taxon>Ranunculaceae</taxon>
        <taxon>Coptidoideae</taxon>
        <taxon>Coptis</taxon>
    </lineage>
</organism>
<dbReference type="Proteomes" id="UP000631114">
    <property type="component" value="Unassembled WGS sequence"/>
</dbReference>
<dbReference type="Gene3D" id="1.10.1280.10">
    <property type="entry name" value="Di-copper center containing domain from catechol oxidase"/>
    <property type="match status" value="2"/>
</dbReference>
<dbReference type="InterPro" id="IPR022740">
    <property type="entry name" value="Polyphenol_oxidase_C"/>
</dbReference>
<dbReference type="EMBL" id="JADFTS010000002">
    <property type="protein sequence ID" value="KAF9619473.1"/>
    <property type="molecule type" value="Genomic_DNA"/>
</dbReference>
<keyword evidence="2" id="KW-0883">Thioether bond</keyword>
<dbReference type="Pfam" id="PF12143">
    <property type="entry name" value="PPO1_KFDV"/>
    <property type="match status" value="1"/>
</dbReference>
<keyword evidence="5" id="KW-1185">Reference proteome</keyword>
<dbReference type="SUPFAM" id="SSF48056">
    <property type="entry name" value="Di-copper centre-containing domain"/>
    <property type="match status" value="1"/>
</dbReference>
<dbReference type="GO" id="GO:0004097">
    <property type="term" value="F:catechol oxidase activity"/>
    <property type="evidence" value="ECO:0007669"/>
    <property type="project" value="InterPro"/>
</dbReference>
<dbReference type="GO" id="GO:0046872">
    <property type="term" value="F:metal ion binding"/>
    <property type="evidence" value="ECO:0007669"/>
    <property type="project" value="UniProtKB-KW"/>
</dbReference>
<dbReference type="OrthoDB" id="6132182at2759"/>
<evidence type="ECO:0000313" key="5">
    <source>
        <dbReference type="Proteomes" id="UP000631114"/>
    </source>
</evidence>
<comment type="caution">
    <text evidence="4">The sequence shown here is derived from an EMBL/GenBank/DDBJ whole genome shotgun (WGS) entry which is preliminary data.</text>
</comment>
<dbReference type="InterPro" id="IPR008922">
    <property type="entry name" value="Di-copper_centre_dom_sf"/>
</dbReference>
<sequence length="439" mass="49864">MYREVSSMIINIATSSWPSSSNEVTTEQNNKPGHVQEVNNMIISIVTSSWPSSSNEVTTEPNNKPGHVLLSPNLSTCHGSLTDEGRPIYCCPPKRESDEPFIDFQFPDNTSLVCIRRPAQKVDKEYIAKYSRALSIMKYLPYDDPKGMLIPDMYLNGSFYDSQRESAHLPPQVADINFDYVERGLGPEDQIEANIAFMYHQMVSGAKKTELFMGCPYKAGEEGFCDGPGTIELAPHNALHTWVGNTQNPKRENLGAFYSAAKDPVFYAHHANIDRLWDVWTGLRGNKAEINDPDWLDSYFYFYDEKSQNGQVPRPKTHRSDRTKKEKAEEEEILVVYGIEIKKDMYVKFDVFVNAVDETTIGPESREFAGTFVNVRRGVRIVMNKNVVTKRKTNLKLGISELLEDLEADEDERIWVTLVPRGGTCINTTVDGVRIEYMR</sequence>
<dbReference type="PRINTS" id="PR00092">
    <property type="entry name" value="TYROSINASE"/>
</dbReference>